<dbReference type="RefSeq" id="WP_378292952.1">
    <property type="nucleotide sequence ID" value="NZ_JBHULE010000019.1"/>
</dbReference>
<dbReference type="SUPFAM" id="SSF55729">
    <property type="entry name" value="Acyl-CoA N-acyltransferases (Nat)"/>
    <property type="match status" value="1"/>
</dbReference>
<gene>
    <name evidence="2" type="ORF">ACFSR1_12500</name>
</gene>
<keyword evidence="2" id="KW-0808">Transferase</keyword>
<keyword evidence="2" id="KW-0012">Acyltransferase</keyword>
<dbReference type="InterPro" id="IPR016181">
    <property type="entry name" value="Acyl_CoA_acyltransferase"/>
</dbReference>
<sequence>MHIELVKAQNKDIVFLVKLRKLTMVKHLEKAGLHLSDDQHLSRVKFHFNEAYIVKQLDERIGLLKYIETSNAIEILQLQILPSYQRKGIGNFLLNHMIQLSKSLHKSLVLKVLKENRARYLYERNGFKTIGEDRYEFYMELKK</sequence>
<feature type="domain" description="N-acetyltransferase" evidence="1">
    <location>
        <begin position="3"/>
        <end position="143"/>
    </location>
</feature>
<protein>
    <submittedName>
        <fullName evidence="2">GNAT family N-acetyltransferase</fullName>
        <ecNumber evidence="2">2.3.1.-</ecNumber>
    </submittedName>
</protein>
<evidence type="ECO:0000259" key="1">
    <source>
        <dbReference type="PROSITE" id="PS51186"/>
    </source>
</evidence>
<dbReference type="PROSITE" id="PS51186">
    <property type="entry name" value="GNAT"/>
    <property type="match status" value="1"/>
</dbReference>
<dbReference type="GO" id="GO:0016746">
    <property type="term" value="F:acyltransferase activity"/>
    <property type="evidence" value="ECO:0007669"/>
    <property type="project" value="UniProtKB-KW"/>
</dbReference>
<dbReference type="Proteomes" id="UP001597319">
    <property type="component" value="Unassembled WGS sequence"/>
</dbReference>
<reference evidence="3" key="1">
    <citation type="journal article" date="2019" name="Int. J. Syst. Evol. Microbiol.">
        <title>The Global Catalogue of Microorganisms (GCM) 10K type strain sequencing project: providing services to taxonomists for standard genome sequencing and annotation.</title>
        <authorList>
            <consortium name="The Broad Institute Genomics Platform"/>
            <consortium name="The Broad Institute Genome Sequencing Center for Infectious Disease"/>
            <person name="Wu L."/>
            <person name="Ma J."/>
        </authorList>
    </citation>
    <scope>NUCLEOTIDE SEQUENCE [LARGE SCALE GENOMIC DNA]</scope>
    <source>
        <strain evidence="3">KCTC 52274</strain>
    </source>
</reference>
<evidence type="ECO:0000313" key="2">
    <source>
        <dbReference type="EMBL" id="MFD2563491.1"/>
    </source>
</evidence>
<organism evidence="2 3">
    <name type="scientific">Aquimarina rubra</name>
    <dbReference type="NCBI Taxonomy" id="1920033"/>
    <lineage>
        <taxon>Bacteria</taxon>
        <taxon>Pseudomonadati</taxon>
        <taxon>Bacteroidota</taxon>
        <taxon>Flavobacteriia</taxon>
        <taxon>Flavobacteriales</taxon>
        <taxon>Flavobacteriaceae</taxon>
        <taxon>Aquimarina</taxon>
    </lineage>
</organism>
<name>A0ABW5LGR6_9FLAO</name>
<proteinExistence type="predicted"/>
<dbReference type="Pfam" id="PF13508">
    <property type="entry name" value="Acetyltransf_7"/>
    <property type="match status" value="1"/>
</dbReference>
<dbReference type="Gene3D" id="3.40.630.30">
    <property type="match status" value="1"/>
</dbReference>
<dbReference type="EMBL" id="JBHULE010000019">
    <property type="protein sequence ID" value="MFD2563491.1"/>
    <property type="molecule type" value="Genomic_DNA"/>
</dbReference>
<dbReference type="CDD" id="cd04301">
    <property type="entry name" value="NAT_SF"/>
    <property type="match status" value="1"/>
</dbReference>
<dbReference type="EC" id="2.3.1.-" evidence="2"/>
<dbReference type="InterPro" id="IPR000182">
    <property type="entry name" value="GNAT_dom"/>
</dbReference>
<keyword evidence="3" id="KW-1185">Reference proteome</keyword>
<comment type="caution">
    <text evidence="2">The sequence shown here is derived from an EMBL/GenBank/DDBJ whole genome shotgun (WGS) entry which is preliminary data.</text>
</comment>
<accession>A0ABW5LGR6</accession>
<evidence type="ECO:0000313" key="3">
    <source>
        <dbReference type="Proteomes" id="UP001597319"/>
    </source>
</evidence>